<dbReference type="GO" id="GO:0004930">
    <property type="term" value="F:G protein-coupled receptor activity"/>
    <property type="evidence" value="ECO:0007669"/>
    <property type="project" value="UniProtKB-KW"/>
</dbReference>
<dbReference type="STRING" id="9708.A0A2U3X2Z8"/>
<dbReference type="PRINTS" id="PR00237">
    <property type="entry name" value="GPCRRHODOPSN"/>
</dbReference>
<evidence type="ECO:0000256" key="9">
    <source>
        <dbReference type="ARBA" id="ARBA00023170"/>
    </source>
</evidence>
<dbReference type="GO" id="GO:0004984">
    <property type="term" value="F:olfactory receptor activity"/>
    <property type="evidence" value="ECO:0007669"/>
    <property type="project" value="InterPro"/>
</dbReference>
<dbReference type="Gene3D" id="1.20.1070.10">
    <property type="entry name" value="Rhodopsin 7-helix transmembrane proteins"/>
    <property type="match status" value="1"/>
</dbReference>
<keyword evidence="3" id="KW-0716">Sensory transduction</keyword>
<protein>
    <submittedName>
        <fullName evidence="14">Olfactory receptor 56A4-like</fullName>
    </submittedName>
</protein>
<dbReference type="InterPro" id="IPR050402">
    <property type="entry name" value="OR51/52/56-like"/>
</dbReference>
<sequence>MVPALKEFTKREMKVYYHLGENINVIGDSLIPSFTQFILFEEICQIGQGLWIFSSLDTLYGLTNNYSTAPVSEFLLICFPNYQSWQHWLSLPLSLLFLLAMGANATLLITIRLEASLHEPLYYLLSLLSLLDMVLCLTVIPKVLAIFWFDLRSISFSACFLQMFIMNSFLTMESCTFMVMAYDRYVAICHPLRYPSIITDQFVVKAAIFVVARNGLFSLPVPILSSRLRYCAENIIKNCICTNLSVSKLSCDDITFNRLYQFVAGWTLLGSDLILIVLSYSFILKAVLRIKAEGAMAKALGTCGSHFILILFFSTVLLVLVITNLARKKIPPDVPILLNILHHLIPPALNPIVYGVRTKEIKQGIQKLLRTVYQARSPREPAQSGFVTDGESTWTQMKRAVATVPHSLVVVLDQNR</sequence>
<dbReference type="PANTHER" id="PTHR26450:SF424">
    <property type="entry name" value="OLFACTORY RECEPTOR 56A5"/>
    <property type="match status" value="1"/>
</dbReference>
<proteinExistence type="predicted"/>
<keyword evidence="10" id="KW-0807">Transducer</keyword>
<dbReference type="GO" id="GO:0005886">
    <property type="term" value="C:plasma membrane"/>
    <property type="evidence" value="ECO:0007669"/>
    <property type="project" value="TreeGrafter"/>
</dbReference>
<evidence type="ECO:0000256" key="4">
    <source>
        <dbReference type="ARBA" id="ARBA00022692"/>
    </source>
</evidence>
<evidence type="ECO:0000256" key="10">
    <source>
        <dbReference type="ARBA" id="ARBA00023224"/>
    </source>
</evidence>
<keyword evidence="13" id="KW-1185">Reference proteome</keyword>
<feature type="transmembrane region" description="Helical" evidence="11">
    <location>
        <begin position="154"/>
        <end position="181"/>
    </location>
</feature>
<dbReference type="PRINTS" id="PR00245">
    <property type="entry name" value="OLFACTORYR"/>
</dbReference>
<evidence type="ECO:0000256" key="1">
    <source>
        <dbReference type="ARBA" id="ARBA00003929"/>
    </source>
</evidence>
<feature type="transmembrane region" description="Helical" evidence="11">
    <location>
        <begin position="263"/>
        <end position="287"/>
    </location>
</feature>
<dbReference type="GeneID" id="101374188"/>
<evidence type="ECO:0000256" key="2">
    <source>
        <dbReference type="ARBA" id="ARBA00004141"/>
    </source>
</evidence>
<evidence type="ECO:0000256" key="8">
    <source>
        <dbReference type="ARBA" id="ARBA00023136"/>
    </source>
</evidence>
<dbReference type="RefSeq" id="XP_004416524.1">
    <property type="nucleotide sequence ID" value="XM_004416467.1"/>
</dbReference>
<evidence type="ECO:0000256" key="5">
    <source>
        <dbReference type="ARBA" id="ARBA00022725"/>
    </source>
</evidence>
<dbReference type="PROSITE" id="PS50262">
    <property type="entry name" value="G_PROTEIN_RECEP_F1_2"/>
    <property type="match status" value="1"/>
</dbReference>
<dbReference type="InterPro" id="IPR000276">
    <property type="entry name" value="GPCR_Rhodpsn"/>
</dbReference>
<dbReference type="FunFam" id="1.20.1070.10:FF:000002">
    <property type="entry name" value="Olfactory receptor"/>
    <property type="match status" value="1"/>
</dbReference>
<evidence type="ECO:0000256" key="11">
    <source>
        <dbReference type="SAM" id="Phobius"/>
    </source>
</evidence>
<dbReference type="GO" id="GO:0071396">
    <property type="term" value="P:cellular response to lipid"/>
    <property type="evidence" value="ECO:0007669"/>
    <property type="project" value="UniProtKB-ARBA"/>
</dbReference>
<dbReference type="InParanoid" id="A0A2U3X2Z8"/>
<keyword evidence="7" id="KW-0297">G-protein coupled receptor</keyword>
<keyword evidence="5" id="KW-0552">Olfaction</keyword>
<keyword evidence="9" id="KW-0675">Receptor</keyword>
<evidence type="ECO:0000313" key="14">
    <source>
        <dbReference type="RefSeq" id="XP_004416524.1"/>
    </source>
</evidence>
<evidence type="ECO:0000256" key="7">
    <source>
        <dbReference type="ARBA" id="ARBA00023040"/>
    </source>
</evidence>
<feature type="domain" description="G-protein coupled receptors family 1 profile" evidence="12">
    <location>
        <begin position="103"/>
        <end position="354"/>
    </location>
</feature>
<reference evidence="14" key="1">
    <citation type="submission" date="2025-08" db="UniProtKB">
        <authorList>
            <consortium name="RefSeq"/>
        </authorList>
    </citation>
    <scope>IDENTIFICATION</scope>
</reference>
<evidence type="ECO:0000256" key="6">
    <source>
        <dbReference type="ARBA" id="ARBA00022989"/>
    </source>
</evidence>
<gene>
    <name evidence="14" type="primary">LOC101374188</name>
</gene>
<feature type="transmembrane region" description="Helical" evidence="11">
    <location>
        <begin position="121"/>
        <end position="148"/>
    </location>
</feature>
<dbReference type="KEGG" id="oro:101374188"/>
<feature type="transmembrane region" description="Helical" evidence="11">
    <location>
        <begin position="89"/>
        <end position="109"/>
    </location>
</feature>
<accession>A0A2U3X2Z8</accession>
<comment type="subcellular location">
    <subcellularLocation>
        <location evidence="2">Membrane</location>
        <topology evidence="2">Multi-pass membrane protein</topology>
    </subcellularLocation>
</comment>
<feature type="transmembrane region" description="Helical" evidence="11">
    <location>
        <begin position="299"/>
        <end position="322"/>
    </location>
</feature>
<organism evidence="13 14">
    <name type="scientific">Odobenus rosmarus divergens</name>
    <name type="common">Pacific walrus</name>
    <dbReference type="NCBI Taxonomy" id="9708"/>
    <lineage>
        <taxon>Eukaryota</taxon>
        <taxon>Metazoa</taxon>
        <taxon>Chordata</taxon>
        <taxon>Craniata</taxon>
        <taxon>Vertebrata</taxon>
        <taxon>Euteleostomi</taxon>
        <taxon>Mammalia</taxon>
        <taxon>Eutheria</taxon>
        <taxon>Laurasiatheria</taxon>
        <taxon>Carnivora</taxon>
        <taxon>Caniformia</taxon>
        <taxon>Pinnipedia</taxon>
        <taxon>Odobenidae</taxon>
        <taxon>Odobenus</taxon>
    </lineage>
</organism>
<evidence type="ECO:0000313" key="13">
    <source>
        <dbReference type="Proteomes" id="UP000245340"/>
    </source>
</evidence>
<feature type="transmembrane region" description="Helical" evidence="11">
    <location>
        <begin position="202"/>
        <end position="224"/>
    </location>
</feature>
<evidence type="ECO:0000259" key="12">
    <source>
        <dbReference type="PROSITE" id="PS50262"/>
    </source>
</evidence>
<dbReference type="SUPFAM" id="SSF81321">
    <property type="entry name" value="Family A G protein-coupled receptor-like"/>
    <property type="match status" value="1"/>
</dbReference>
<dbReference type="PANTHER" id="PTHR26450">
    <property type="entry name" value="OLFACTORY RECEPTOR 56B1-RELATED"/>
    <property type="match status" value="1"/>
</dbReference>
<comment type="function">
    <text evidence="1">Putative odorant or sperm cell receptor.</text>
</comment>
<name>A0A2U3X2Z8_ODORO</name>
<keyword evidence="8 11" id="KW-0472">Membrane</keyword>
<dbReference type="AlphaFoldDB" id="A0A2U3X2Z8"/>
<dbReference type="InterPro" id="IPR017452">
    <property type="entry name" value="GPCR_Rhodpsn_7TM"/>
</dbReference>
<keyword evidence="4 11" id="KW-0812">Transmembrane</keyword>
<evidence type="ECO:0000256" key="3">
    <source>
        <dbReference type="ARBA" id="ARBA00022606"/>
    </source>
</evidence>
<dbReference type="Pfam" id="PF13853">
    <property type="entry name" value="7tm_4"/>
    <property type="match status" value="1"/>
</dbReference>
<keyword evidence="6 11" id="KW-1133">Transmembrane helix</keyword>
<dbReference type="InterPro" id="IPR000725">
    <property type="entry name" value="Olfact_rcpt"/>
</dbReference>
<dbReference type="Proteomes" id="UP000245340">
    <property type="component" value="Unplaced"/>
</dbReference>